<name>A0A4Q1CBJ7_9BACT</name>
<dbReference type="RefSeq" id="WP_129047652.1">
    <property type="nucleotide sequence ID" value="NZ_SDHX01000001.1"/>
</dbReference>
<dbReference type="EMBL" id="SDHX01000001">
    <property type="protein sequence ID" value="RXK56286.1"/>
    <property type="molecule type" value="Genomic_DNA"/>
</dbReference>
<evidence type="ECO:0000259" key="1">
    <source>
        <dbReference type="Pfam" id="PF04028"/>
    </source>
</evidence>
<dbReference type="SUPFAM" id="SSF69593">
    <property type="entry name" value="Glycerol-3-phosphate (1)-acyltransferase"/>
    <property type="match status" value="1"/>
</dbReference>
<comment type="caution">
    <text evidence="2">The sequence shown here is derived from an EMBL/GenBank/DDBJ whole genome shotgun (WGS) entry which is preliminary data.</text>
</comment>
<evidence type="ECO:0000313" key="2">
    <source>
        <dbReference type="EMBL" id="RXK56286.1"/>
    </source>
</evidence>
<sequence length="228" mass="25134">MFRQHILPWLVLWFYRTWVATWRTTVIHSKAFQEMLDNGRPCVLAHWHRDELAVVRYVGTYRVATMTSNSRDGQLIDFVIRHLGGVTTKGSSSSGGASGLRALIRLMKAGHCTSMAVDGPRGPIFKAKPGVFELSKLTGAAIIPVGVASQSRIIFEKSWNKARLPKPFTRVVVIFGEPLEVDIRNEPDLHSPQLAERLEASITGTCQEAEALGRKQVGSNPARAGGFA</sequence>
<reference evidence="2 3" key="1">
    <citation type="submission" date="2019-01" db="EMBL/GenBank/DDBJ databases">
        <title>Lacunisphaera sp. strain TWA-58.</title>
        <authorList>
            <person name="Chen W.-M."/>
        </authorList>
    </citation>
    <scope>NUCLEOTIDE SEQUENCE [LARGE SCALE GENOMIC DNA]</scope>
    <source>
        <strain evidence="2 3">TWA-58</strain>
    </source>
</reference>
<accession>A0A4Q1CBJ7</accession>
<protein>
    <submittedName>
        <fullName evidence="2">DUF374 domain-containing protein</fullName>
    </submittedName>
</protein>
<dbReference type="Proteomes" id="UP000290218">
    <property type="component" value="Unassembled WGS sequence"/>
</dbReference>
<dbReference type="Pfam" id="PF04028">
    <property type="entry name" value="DUF374"/>
    <property type="match status" value="1"/>
</dbReference>
<organism evidence="2 3">
    <name type="scientific">Oleiharenicola lentus</name>
    <dbReference type="NCBI Taxonomy" id="2508720"/>
    <lineage>
        <taxon>Bacteria</taxon>
        <taxon>Pseudomonadati</taxon>
        <taxon>Verrucomicrobiota</taxon>
        <taxon>Opitutia</taxon>
        <taxon>Opitutales</taxon>
        <taxon>Opitutaceae</taxon>
        <taxon>Oleiharenicola</taxon>
    </lineage>
</organism>
<dbReference type="OrthoDB" id="9810508at2"/>
<dbReference type="InterPro" id="IPR007172">
    <property type="entry name" value="DUF374"/>
</dbReference>
<feature type="domain" description="DUF374" evidence="1">
    <location>
        <begin position="60"/>
        <end position="123"/>
    </location>
</feature>
<keyword evidence="3" id="KW-1185">Reference proteome</keyword>
<evidence type="ECO:0000313" key="3">
    <source>
        <dbReference type="Proteomes" id="UP000290218"/>
    </source>
</evidence>
<gene>
    <name evidence="2" type="ORF">ESB00_10545</name>
</gene>
<dbReference type="AlphaFoldDB" id="A0A4Q1CBJ7"/>
<proteinExistence type="predicted"/>